<comment type="caution">
    <text evidence="1">The sequence shown here is derived from an EMBL/GenBank/DDBJ whole genome shotgun (WGS) entry which is preliminary data.</text>
</comment>
<dbReference type="EMBL" id="VSSQ01075885">
    <property type="protein sequence ID" value="MPN26386.1"/>
    <property type="molecule type" value="Genomic_DNA"/>
</dbReference>
<accession>A0A645GJH5</accession>
<gene>
    <name evidence="1" type="ORF">SDC9_173810</name>
</gene>
<name>A0A645GJH5_9ZZZZ</name>
<reference evidence="1" key="1">
    <citation type="submission" date="2019-08" db="EMBL/GenBank/DDBJ databases">
        <authorList>
            <person name="Kucharzyk K."/>
            <person name="Murdoch R.W."/>
            <person name="Higgins S."/>
            <person name="Loffler F."/>
        </authorList>
    </citation>
    <scope>NUCLEOTIDE SEQUENCE</scope>
</reference>
<organism evidence="1">
    <name type="scientific">bioreactor metagenome</name>
    <dbReference type="NCBI Taxonomy" id="1076179"/>
    <lineage>
        <taxon>unclassified sequences</taxon>
        <taxon>metagenomes</taxon>
        <taxon>ecological metagenomes</taxon>
    </lineage>
</organism>
<proteinExistence type="predicted"/>
<sequence>MVDGSVHVQPLAFGLLAGNDHVDQVAASQALIRNHQQSVGVRRQVDPDDVGFLVHHMIDESRILVREAIVVLAPDM</sequence>
<evidence type="ECO:0000313" key="1">
    <source>
        <dbReference type="EMBL" id="MPN26386.1"/>
    </source>
</evidence>
<protein>
    <submittedName>
        <fullName evidence="1">Uncharacterized protein</fullName>
    </submittedName>
</protein>
<dbReference type="AlphaFoldDB" id="A0A645GJH5"/>